<dbReference type="InterPro" id="IPR036641">
    <property type="entry name" value="HPT_dom_sf"/>
</dbReference>
<dbReference type="EMBL" id="WVIE01000004">
    <property type="protein sequence ID" value="NDJ16524.1"/>
    <property type="molecule type" value="Genomic_DNA"/>
</dbReference>
<evidence type="ECO:0000256" key="1">
    <source>
        <dbReference type="PROSITE-ProRule" id="PRU00110"/>
    </source>
</evidence>
<dbReference type="SUPFAM" id="SSF47226">
    <property type="entry name" value="Histidine-containing phosphotransfer domain, HPT domain"/>
    <property type="match status" value="1"/>
</dbReference>
<keyword evidence="1" id="KW-0597">Phosphoprotein</keyword>
<dbReference type="GO" id="GO:0000160">
    <property type="term" value="P:phosphorelay signal transduction system"/>
    <property type="evidence" value="ECO:0007669"/>
    <property type="project" value="InterPro"/>
</dbReference>
<feature type="domain" description="HPt" evidence="3">
    <location>
        <begin position="2"/>
        <end position="109"/>
    </location>
</feature>
<dbReference type="SMART" id="SM00073">
    <property type="entry name" value="HPT"/>
    <property type="match status" value="1"/>
</dbReference>
<name>A0A8J7YYQ8_9CYAN</name>
<sequence>MQSVKQQQILGYFLEEAKEHLDTIEQGLVDLRSTMADSERVNELFRAAHSIKGGAAMLGFDSIQKTAHHFEDCFKVLKEHSVKVDQRVEDLFLTGFDTLKALIVELQSPFGLREETAQQAVLAAEPTFNELQTYLQLLISGKPMSAPKGMPASALPANAAVQLTTILKAMLQLFKQGDSQKSRQQLIGLCHRLIQVSPRETAWIAIIQVVQRAIAKTQHSYAAIAPVVIKDLKHSSDLLLAGRTAEIAASANLQKLVVPTPPSSSPSAPQTANRASAATKPQVSIPREPRAAARTLLEVFNKSELIEIAEFLMKAIQ</sequence>
<proteinExistence type="predicted"/>
<dbReference type="PROSITE" id="PS50894">
    <property type="entry name" value="HPT"/>
    <property type="match status" value="1"/>
</dbReference>
<dbReference type="InterPro" id="IPR051315">
    <property type="entry name" value="Bact_Chemotaxis_CheA"/>
</dbReference>
<dbReference type="AlphaFoldDB" id="A0A8J7YYQ8"/>
<keyword evidence="5" id="KW-1185">Reference proteome</keyword>
<protein>
    <submittedName>
        <fullName evidence="4">Histidine kinase</fullName>
    </submittedName>
</protein>
<evidence type="ECO:0000259" key="3">
    <source>
        <dbReference type="PROSITE" id="PS50894"/>
    </source>
</evidence>
<dbReference type="CDD" id="cd00088">
    <property type="entry name" value="HPT"/>
    <property type="match status" value="1"/>
</dbReference>
<evidence type="ECO:0000313" key="4">
    <source>
        <dbReference type="EMBL" id="NDJ16524.1"/>
    </source>
</evidence>
<comment type="caution">
    <text evidence="4">The sequence shown here is derived from an EMBL/GenBank/DDBJ whole genome shotgun (WGS) entry which is preliminary data.</text>
</comment>
<feature type="region of interest" description="Disordered" evidence="2">
    <location>
        <begin position="258"/>
        <end position="286"/>
    </location>
</feature>
<evidence type="ECO:0000256" key="2">
    <source>
        <dbReference type="SAM" id="MobiDB-lite"/>
    </source>
</evidence>
<evidence type="ECO:0000313" key="5">
    <source>
        <dbReference type="Proteomes" id="UP000646053"/>
    </source>
</evidence>
<organism evidence="4 5">
    <name type="scientific">Myxacorys almedinensis A</name>
    <dbReference type="NCBI Taxonomy" id="2690445"/>
    <lineage>
        <taxon>Bacteria</taxon>
        <taxon>Bacillati</taxon>
        <taxon>Cyanobacteriota</taxon>
        <taxon>Cyanophyceae</taxon>
        <taxon>Leptolyngbyales</taxon>
        <taxon>Leptolyngbyaceae</taxon>
        <taxon>Myxacorys</taxon>
        <taxon>Myxacorys almedinensis</taxon>
    </lineage>
</organism>
<keyword evidence="4" id="KW-0418">Kinase</keyword>
<dbReference type="InterPro" id="IPR008207">
    <property type="entry name" value="Sig_transdc_His_kin_Hpt_dom"/>
</dbReference>
<reference evidence="4" key="1">
    <citation type="submission" date="2019-12" db="EMBL/GenBank/DDBJ databases">
        <title>High-Quality draft genome sequences of three cyanobacteria isolated from the limestone walls of the Old Cathedral of Coimbra.</title>
        <authorList>
            <person name="Tiago I."/>
            <person name="Soares F."/>
            <person name="Portugal A."/>
        </authorList>
    </citation>
    <scope>NUCLEOTIDE SEQUENCE</scope>
    <source>
        <strain evidence="4">A</strain>
    </source>
</reference>
<feature type="compositionally biased region" description="Polar residues" evidence="2">
    <location>
        <begin position="270"/>
        <end position="282"/>
    </location>
</feature>
<dbReference type="Pfam" id="PF01627">
    <property type="entry name" value="Hpt"/>
    <property type="match status" value="1"/>
</dbReference>
<feature type="modified residue" description="Phosphohistidine" evidence="1">
    <location>
        <position position="49"/>
    </location>
</feature>
<keyword evidence="4" id="KW-0808">Transferase</keyword>
<dbReference type="RefSeq" id="WP_162422047.1">
    <property type="nucleotide sequence ID" value="NZ_WVIE01000004.1"/>
</dbReference>
<dbReference type="GO" id="GO:0016301">
    <property type="term" value="F:kinase activity"/>
    <property type="evidence" value="ECO:0007669"/>
    <property type="project" value="UniProtKB-KW"/>
</dbReference>
<dbReference type="Proteomes" id="UP000646053">
    <property type="component" value="Unassembled WGS sequence"/>
</dbReference>
<dbReference type="PANTHER" id="PTHR43395:SF10">
    <property type="entry name" value="CHEMOTAXIS PROTEIN CHEA"/>
    <property type="match status" value="1"/>
</dbReference>
<gene>
    <name evidence="4" type="ORF">GS601_04325</name>
</gene>
<dbReference type="Gene3D" id="1.20.120.160">
    <property type="entry name" value="HPT domain"/>
    <property type="match status" value="1"/>
</dbReference>
<accession>A0A8J7YYQ8</accession>
<dbReference type="PANTHER" id="PTHR43395">
    <property type="entry name" value="SENSOR HISTIDINE KINASE CHEA"/>
    <property type="match status" value="1"/>
</dbReference>